<dbReference type="InterPro" id="IPR001104">
    <property type="entry name" value="3-oxo-5_a-steroid_4-DH_C"/>
</dbReference>
<keyword evidence="2 5" id="KW-0812">Transmembrane</keyword>
<reference evidence="7 8" key="1">
    <citation type="submission" date="2019-09" db="EMBL/GenBank/DDBJ databases">
        <title>Draft genome of the ectomycorrhizal ascomycete Sphaerosporella brunnea.</title>
        <authorList>
            <consortium name="DOE Joint Genome Institute"/>
            <person name="Benucci G.M."/>
            <person name="Marozzi G."/>
            <person name="Antonielli L."/>
            <person name="Sanchez S."/>
            <person name="Marco P."/>
            <person name="Wang X."/>
            <person name="Falini L.B."/>
            <person name="Barry K."/>
            <person name="Haridas S."/>
            <person name="Lipzen A."/>
            <person name="Labutti K."/>
            <person name="Grigoriev I.V."/>
            <person name="Murat C."/>
            <person name="Martin F."/>
            <person name="Albertini E."/>
            <person name="Donnini D."/>
            <person name="Bonito G."/>
        </authorList>
    </citation>
    <scope>NUCLEOTIDE SEQUENCE [LARGE SCALE GENOMIC DNA]</scope>
    <source>
        <strain evidence="7 8">Sb_GMNB300</strain>
    </source>
</reference>
<keyword evidence="5" id="KW-0256">Endoplasmic reticulum</keyword>
<dbReference type="PANTHER" id="PTHR14624:SF0">
    <property type="entry name" value="POLYPRENOL REDUCTASE"/>
    <property type="match status" value="1"/>
</dbReference>
<dbReference type="GO" id="GO:0102389">
    <property type="term" value="F:polyprenol reductase activity"/>
    <property type="evidence" value="ECO:0007669"/>
    <property type="project" value="UniProtKB-UniRule"/>
</dbReference>
<proteinExistence type="inferred from homology"/>
<feature type="transmembrane region" description="Helical" evidence="5">
    <location>
        <begin position="210"/>
        <end position="233"/>
    </location>
</feature>
<gene>
    <name evidence="7" type="ORF">FN846DRAFT_932517</name>
</gene>
<keyword evidence="8" id="KW-1185">Reference proteome</keyword>
<evidence type="ECO:0000313" key="7">
    <source>
        <dbReference type="EMBL" id="KAA8912730.1"/>
    </source>
</evidence>
<evidence type="ECO:0000256" key="1">
    <source>
        <dbReference type="ARBA" id="ARBA00004127"/>
    </source>
</evidence>
<keyword evidence="4 5" id="KW-0472">Membrane</keyword>
<evidence type="ECO:0000256" key="5">
    <source>
        <dbReference type="RuleBase" id="RU367081"/>
    </source>
</evidence>
<dbReference type="GO" id="GO:0016095">
    <property type="term" value="P:polyprenol catabolic process"/>
    <property type="evidence" value="ECO:0007669"/>
    <property type="project" value="UniProtKB-UniRule"/>
</dbReference>
<dbReference type="PROSITE" id="PS50244">
    <property type="entry name" value="S5A_REDUCTASE"/>
    <property type="match status" value="1"/>
</dbReference>
<accession>A0A5J5F7G5</accession>
<dbReference type="UniPathway" id="UPA00378"/>
<dbReference type="GO" id="GO:0003865">
    <property type="term" value="F:3-oxo-5-alpha-steroid 4-dehydrogenase activity"/>
    <property type="evidence" value="ECO:0007669"/>
    <property type="project" value="TreeGrafter"/>
</dbReference>
<keyword evidence="5" id="KW-0521">NADP</keyword>
<dbReference type="Pfam" id="PF02544">
    <property type="entry name" value="Steroid_dh"/>
    <property type="match status" value="1"/>
</dbReference>
<dbReference type="EC" id="1.3.1.94" evidence="5"/>
<feature type="transmembrane region" description="Helical" evidence="5">
    <location>
        <begin position="130"/>
        <end position="149"/>
    </location>
</feature>
<evidence type="ECO:0000313" key="8">
    <source>
        <dbReference type="Proteomes" id="UP000326924"/>
    </source>
</evidence>
<keyword evidence="5" id="KW-0560">Oxidoreductase</keyword>
<feature type="domain" description="3-oxo-5-alpha-steroid 4-dehydrogenase C-terminal" evidence="6">
    <location>
        <begin position="175"/>
        <end position="286"/>
    </location>
</feature>
<dbReference type="PANTHER" id="PTHR14624">
    <property type="entry name" value="DFG10 PROTEIN"/>
    <property type="match status" value="1"/>
</dbReference>
<comment type="subcellular location">
    <subcellularLocation>
        <location evidence="1">Endomembrane system</location>
        <topology evidence="1">Multi-pass membrane protein</topology>
    </subcellularLocation>
    <subcellularLocation>
        <location evidence="5">Endoplasmic reticulum membrane</location>
    </subcellularLocation>
</comment>
<dbReference type="OrthoDB" id="541710at2759"/>
<protein>
    <recommendedName>
        <fullName evidence="5">Polyprenal reductase</fullName>
        <ecNumber evidence="5">1.3.1.94</ecNumber>
    </recommendedName>
</protein>
<evidence type="ECO:0000256" key="4">
    <source>
        <dbReference type="ARBA" id="ARBA00023136"/>
    </source>
</evidence>
<evidence type="ECO:0000256" key="2">
    <source>
        <dbReference type="ARBA" id="ARBA00022692"/>
    </source>
</evidence>
<keyword evidence="3 5" id="KW-1133">Transmembrane helix</keyword>
<dbReference type="GO" id="GO:0005789">
    <property type="term" value="C:endoplasmic reticulum membrane"/>
    <property type="evidence" value="ECO:0007669"/>
    <property type="project" value="UniProtKB-SubCell"/>
</dbReference>
<organism evidence="7 8">
    <name type="scientific">Sphaerosporella brunnea</name>
    <dbReference type="NCBI Taxonomy" id="1250544"/>
    <lineage>
        <taxon>Eukaryota</taxon>
        <taxon>Fungi</taxon>
        <taxon>Dikarya</taxon>
        <taxon>Ascomycota</taxon>
        <taxon>Pezizomycotina</taxon>
        <taxon>Pezizomycetes</taxon>
        <taxon>Pezizales</taxon>
        <taxon>Pyronemataceae</taxon>
        <taxon>Sphaerosporella</taxon>
    </lineage>
</organism>
<dbReference type="EMBL" id="VXIS01000020">
    <property type="protein sequence ID" value="KAA8912730.1"/>
    <property type="molecule type" value="Genomic_DNA"/>
</dbReference>
<evidence type="ECO:0000256" key="3">
    <source>
        <dbReference type="ARBA" id="ARBA00022989"/>
    </source>
</evidence>
<name>A0A5J5F7G5_9PEZI</name>
<dbReference type="InterPro" id="IPR039698">
    <property type="entry name" value="Dfg10/SRD5A3"/>
</dbReference>
<dbReference type="GO" id="GO:0006488">
    <property type="term" value="P:dolichol-linked oligosaccharide biosynthetic process"/>
    <property type="evidence" value="ECO:0007669"/>
    <property type="project" value="UniProtKB-UniRule"/>
</dbReference>
<comment type="pathway">
    <text evidence="5">Protein modification; protein glycosylation.</text>
</comment>
<evidence type="ECO:0000259" key="6">
    <source>
        <dbReference type="Pfam" id="PF02544"/>
    </source>
</evidence>
<dbReference type="InParanoid" id="A0A5J5F7G5"/>
<dbReference type="FunCoup" id="A0A5J5F7G5">
    <property type="interactions" value="370"/>
</dbReference>
<comment type="function">
    <text evidence="5">Plays a key role in early steps of protein N-linked glycosylation by being involved in the conversion of polyprenol into dolichol. Acts as a polyprenal reductase that mediates the reduction of polyprenal into dolichal in a NADP-dependent mechanism. Dolichols are required for the synthesis of dolichol-linked monosaccharides and the oligosaccharide precursor used for N-glycosylation.</text>
</comment>
<dbReference type="Proteomes" id="UP000326924">
    <property type="component" value="Unassembled WGS sequence"/>
</dbReference>
<sequence>MSIPILLQSAYTLAATSILLANALPPLKLRFIAYGKTSTIAPSSSSSLLDKAATLTVPHRWFTHFYILGFGVSIFWAVWLVTGHGVGGGGDGMGIEQTLLAWACFAVQTARRLYECLYIQKSGPKSSMWIAHYLVGLLFYSATSVAVWIEGSAALAAFDFSPKTLWALINAPTLKSFMGIITFLLASGVQHDCHAYLASLQKYSLPQHPFFRGIVCPHYTAEVAIYLAIALLAAPQGQLLNRTVAAAAGFVATILTVAAGTNREWYRRKFGAEKVKGRWCILPGVY</sequence>
<comment type="similarity">
    <text evidence="5">Belongs to the steroid 5-alpha reductase family. Polyprenal reductase subfamily.</text>
</comment>
<feature type="transmembrane region" description="Helical" evidence="5">
    <location>
        <begin position="61"/>
        <end position="79"/>
    </location>
</feature>
<comment type="catalytic activity">
    <reaction evidence="5">
        <text>a di-trans,poly-cis-dolichal + NADP(+) = a di-trans,poly-cis-polyprenal + NADPH + H(+)</text>
        <dbReference type="Rhea" id="RHEA:80727"/>
        <dbReference type="Rhea" id="RHEA-COMP:19536"/>
        <dbReference type="Rhea" id="RHEA-COMP:19537"/>
        <dbReference type="ChEBI" id="CHEBI:15378"/>
        <dbReference type="ChEBI" id="CHEBI:57783"/>
        <dbReference type="ChEBI" id="CHEBI:58349"/>
        <dbReference type="ChEBI" id="CHEBI:231623"/>
        <dbReference type="ChEBI" id="CHEBI:231637"/>
        <dbReference type="EC" id="1.3.1.94"/>
    </reaction>
    <physiologicalReaction direction="right-to-left" evidence="5">
        <dbReference type="Rhea" id="RHEA:80729"/>
    </physiologicalReaction>
</comment>
<feature type="transmembrane region" description="Helical" evidence="5">
    <location>
        <begin position="239"/>
        <end position="259"/>
    </location>
</feature>
<comment type="caution">
    <text evidence="7">The sequence shown here is derived from an EMBL/GenBank/DDBJ whole genome shotgun (WGS) entry which is preliminary data.</text>
</comment>
<feature type="transmembrane region" description="Helical" evidence="5">
    <location>
        <begin position="169"/>
        <end position="189"/>
    </location>
</feature>
<dbReference type="GO" id="GO:0160198">
    <property type="term" value="F:polyprenal reductase activity"/>
    <property type="evidence" value="ECO:0007669"/>
    <property type="project" value="UniProtKB-EC"/>
</dbReference>
<dbReference type="AlphaFoldDB" id="A0A5J5F7G5"/>